<dbReference type="Pfam" id="PF22936">
    <property type="entry name" value="Pol_BBD"/>
    <property type="match status" value="1"/>
</dbReference>
<feature type="domain" description="Retrovirus-related Pol polyprotein from transposon TNT 1-94-like beta-barrel" evidence="2">
    <location>
        <begin position="386"/>
        <end position="466"/>
    </location>
</feature>
<comment type="caution">
    <text evidence="3">The sequence shown here is derived from an EMBL/GenBank/DDBJ whole genome shotgun (WGS) entry which is preliminary data.</text>
</comment>
<evidence type="ECO:0000313" key="4">
    <source>
        <dbReference type="Proteomes" id="UP001217918"/>
    </source>
</evidence>
<name>A0AAD9I048_9PEZI</name>
<evidence type="ECO:0000313" key="3">
    <source>
        <dbReference type="EMBL" id="KAK2068030.1"/>
    </source>
</evidence>
<dbReference type="Proteomes" id="UP001217918">
    <property type="component" value="Unassembled WGS sequence"/>
</dbReference>
<dbReference type="AlphaFoldDB" id="A0AAD9I048"/>
<proteinExistence type="predicted"/>
<evidence type="ECO:0000256" key="1">
    <source>
        <dbReference type="SAM" id="MobiDB-lite"/>
    </source>
</evidence>
<reference evidence="3" key="1">
    <citation type="journal article" date="2023" name="Mol. Plant Microbe Interact.">
        <title>Elucidating the Obligate Nature and Biological Capacity of an Invasive Fungal Corn Pathogen.</title>
        <authorList>
            <person name="MacCready J.S."/>
            <person name="Roggenkamp E.M."/>
            <person name="Gdanetz K."/>
            <person name="Chilvers M.I."/>
        </authorList>
    </citation>
    <scope>NUCLEOTIDE SEQUENCE</scope>
    <source>
        <strain evidence="3">PM02</strain>
    </source>
</reference>
<protein>
    <recommendedName>
        <fullName evidence="2">Retrovirus-related Pol polyprotein from transposon TNT 1-94-like beta-barrel domain-containing protein</fullName>
    </recommendedName>
</protein>
<gene>
    <name evidence="3" type="ORF">P8C59_002702</name>
</gene>
<dbReference type="EMBL" id="JAQQPM010000002">
    <property type="protein sequence ID" value="KAK2068030.1"/>
    <property type="molecule type" value="Genomic_DNA"/>
</dbReference>
<feature type="compositionally biased region" description="Polar residues" evidence="1">
    <location>
        <begin position="17"/>
        <end position="26"/>
    </location>
</feature>
<feature type="compositionally biased region" description="Low complexity" evidence="1">
    <location>
        <begin position="279"/>
        <end position="292"/>
    </location>
</feature>
<feature type="region of interest" description="Disordered" evidence="1">
    <location>
        <begin position="277"/>
        <end position="312"/>
    </location>
</feature>
<feature type="region of interest" description="Disordered" evidence="1">
    <location>
        <begin position="1"/>
        <end position="31"/>
    </location>
</feature>
<keyword evidence="4" id="KW-1185">Reference proteome</keyword>
<feature type="compositionally biased region" description="Basic residues" evidence="1">
    <location>
        <begin position="293"/>
        <end position="305"/>
    </location>
</feature>
<sequence>MADQAKGKGIAPKRASNPANLGQSSRPPLPIRTLLEDKEDGEDYSEVIEVLKQYIKSYKRVIASQSSDIKTLLLSLNTLKASVKDSVSAIKNISSTLASLTNSSNAAATTTGKTSYSPRFNPFSVTIDSDSPLHPPRKEPYLGPAVNLATSNLDPPIDTGSKEGFKDTVTSSIVKELSKKAYTIPNDKSKKEDVYNEFHALTFTTYRKGLLAFNAEFNGYLAKLTIAKIDIDPSLILNQQARMLGLTASSLNIEYLIADILEESRDLATEAYRAAHVANSSNSTPNSNSNPSKKGKNKKKGKKKASYNVEGQDYSAKSAEQASFMLGSYNLAIEEEEESDFSSNSRYKKRKDFKGKGLKTSSNNKAKYKDNQPRRRPRDPALYNSWLYDTGSTDYISNSKERFTTFTPNIGQLRPINTRNGTVSPAGIGSIILEVLSRKAPPTYTKLVLDNVFYLPHIDINIVSWVRHYNSGGCLIKETLYRSDRRYIAILDFKKSGFFLDVKGSSKPILHTNFAFPLGLSSYTTKSIEPQRNKIVVEIPSNSIRKEDYRPIIEETIVSKAIEPNKRYKLRNSPAKGTTSEGIGPSLRGKRPRRPTREPKPLTGTRDLPHMLRKPVIKRNEVEKAISSPTLKEPNIGQRDYYNLLNLAKLCITKGLPNFDKIKEADFHCSSCDRGKAVRRD</sequence>
<feature type="region of interest" description="Disordered" evidence="1">
    <location>
        <begin position="337"/>
        <end position="381"/>
    </location>
</feature>
<feature type="compositionally biased region" description="Basic residues" evidence="1">
    <location>
        <begin position="346"/>
        <end position="357"/>
    </location>
</feature>
<evidence type="ECO:0000259" key="2">
    <source>
        <dbReference type="Pfam" id="PF22936"/>
    </source>
</evidence>
<accession>A0AAD9I048</accession>
<dbReference type="InterPro" id="IPR054722">
    <property type="entry name" value="PolX-like_BBD"/>
</dbReference>
<feature type="region of interest" description="Disordered" evidence="1">
    <location>
        <begin position="568"/>
        <end position="608"/>
    </location>
</feature>
<organism evidence="3 4">
    <name type="scientific">Phyllachora maydis</name>
    <dbReference type="NCBI Taxonomy" id="1825666"/>
    <lineage>
        <taxon>Eukaryota</taxon>
        <taxon>Fungi</taxon>
        <taxon>Dikarya</taxon>
        <taxon>Ascomycota</taxon>
        <taxon>Pezizomycotina</taxon>
        <taxon>Sordariomycetes</taxon>
        <taxon>Sordariomycetidae</taxon>
        <taxon>Phyllachorales</taxon>
        <taxon>Phyllachoraceae</taxon>
        <taxon>Phyllachora</taxon>
    </lineage>
</organism>